<reference evidence="7" key="1">
    <citation type="submission" date="2021-03" db="EMBL/GenBank/DDBJ databases">
        <title>Alkalibacter marinus sp. nov., isolated from tidal flat sediment.</title>
        <authorList>
            <person name="Namirimu T."/>
            <person name="Yang J.-A."/>
            <person name="Yang S.-H."/>
            <person name="Kim Y.-J."/>
            <person name="Kwon K.K."/>
        </authorList>
    </citation>
    <scope>NUCLEOTIDE SEQUENCE</scope>
    <source>
        <strain evidence="7">ES005</strain>
    </source>
</reference>
<feature type="domain" description="Sodium/calcium exchanger membrane region" evidence="6">
    <location>
        <begin position="178"/>
        <end position="315"/>
    </location>
</feature>
<dbReference type="InterPro" id="IPR004837">
    <property type="entry name" value="NaCa_Exmemb"/>
</dbReference>
<feature type="transmembrane region" description="Helical" evidence="5">
    <location>
        <begin position="130"/>
        <end position="150"/>
    </location>
</feature>
<feature type="domain" description="Sodium/calcium exchanger membrane region" evidence="6">
    <location>
        <begin position="3"/>
        <end position="150"/>
    </location>
</feature>
<dbReference type="PANTHER" id="PTHR10846">
    <property type="entry name" value="SODIUM/POTASSIUM/CALCIUM EXCHANGER"/>
    <property type="match status" value="1"/>
</dbReference>
<dbReference type="NCBIfam" id="TIGR00367">
    <property type="entry name" value="calcium/sodium antiporter"/>
    <property type="match status" value="1"/>
</dbReference>
<dbReference type="RefSeq" id="WP_207300801.1">
    <property type="nucleotide sequence ID" value="NZ_CP071444.1"/>
</dbReference>
<proteinExistence type="predicted"/>
<evidence type="ECO:0000256" key="2">
    <source>
        <dbReference type="ARBA" id="ARBA00022692"/>
    </source>
</evidence>
<dbReference type="Gene3D" id="1.20.1420.30">
    <property type="entry name" value="NCX, central ion-binding region"/>
    <property type="match status" value="1"/>
</dbReference>
<sequence>MTYFLLLLGFALLVKGADFFVDGASKIARALKVSPMLIGLTIVAFGTSAPEASVSFIAALEGVSNVAIGNVIGSNVFNTTLILGIAAILFPITVQSETIRKEIPFALLGSVVLLVLTSDIRLQAGDTNLISRTEGIILLLFFVVFLYYLFEVARSTRNQVDLDDSKPKEISWIKNMSLTAAGLAGIIFGGSLIVDNSIEIALSFGMSETLVGLTIVAVGTSLPELVTSVTAALKKQNDIALGNIIGSNIFNIFFILGASAVIHPLAVDPRIIFDVILLIALTLLILVLSRTSYKVTRMEGVVLVIIYIVYTAFIIYRN</sequence>
<organism evidence="7 8">
    <name type="scientific">Alkalibacter rhizosphaerae</name>
    <dbReference type="NCBI Taxonomy" id="2815577"/>
    <lineage>
        <taxon>Bacteria</taxon>
        <taxon>Bacillati</taxon>
        <taxon>Bacillota</taxon>
        <taxon>Clostridia</taxon>
        <taxon>Eubacteriales</taxon>
        <taxon>Eubacteriaceae</taxon>
        <taxon>Alkalibacter</taxon>
    </lineage>
</organism>
<dbReference type="EMBL" id="CP071444">
    <property type="protein sequence ID" value="QSX09466.1"/>
    <property type="molecule type" value="Genomic_DNA"/>
</dbReference>
<keyword evidence="2 5" id="KW-0812">Transmembrane</keyword>
<dbReference type="PANTHER" id="PTHR10846:SF8">
    <property type="entry name" value="INNER MEMBRANE PROTEIN YRBG"/>
    <property type="match status" value="1"/>
</dbReference>
<dbReference type="GO" id="GO:0005262">
    <property type="term" value="F:calcium channel activity"/>
    <property type="evidence" value="ECO:0007669"/>
    <property type="project" value="TreeGrafter"/>
</dbReference>
<dbReference type="GO" id="GO:0006874">
    <property type="term" value="P:intracellular calcium ion homeostasis"/>
    <property type="evidence" value="ECO:0007669"/>
    <property type="project" value="TreeGrafter"/>
</dbReference>
<name>A0A974XP67_9FIRM</name>
<dbReference type="InterPro" id="IPR044880">
    <property type="entry name" value="NCX_ion-bd_dom_sf"/>
</dbReference>
<gene>
    <name evidence="7" type="ORF">J0B03_05225</name>
</gene>
<feature type="transmembrane region" description="Helical" evidence="5">
    <location>
        <begin position="240"/>
        <end position="265"/>
    </location>
</feature>
<dbReference type="KEGG" id="alka:J0B03_05225"/>
<evidence type="ECO:0000256" key="1">
    <source>
        <dbReference type="ARBA" id="ARBA00004141"/>
    </source>
</evidence>
<dbReference type="GO" id="GO:0005886">
    <property type="term" value="C:plasma membrane"/>
    <property type="evidence" value="ECO:0007669"/>
    <property type="project" value="TreeGrafter"/>
</dbReference>
<feature type="transmembrane region" description="Helical" evidence="5">
    <location>
        <begin position="300"/>
        <end position="316"/>
    </location>
</feature>
<protein>
    <submittedName>
        <fullName evidence="7">Calcium/sodium antiporter</fullName>
    </submittedName>
</protein>
<evidence type="ECO:0000259" key="6">
    <source>
        <dbReference type="Pfam" id="PF01699"/>
    </source>
</evidence>
<dbReference type="AlphaFoldDB" id="A0A974XP67"/>
<feature type="transmembrane region" description="Helical" evidence="5">
    <location>
        <begin position="200"/>
        <end position="219"/>
    </location>
</feature>
<keyword evidence="4 5" id="KW-0472">Membrane</keyword>
<evidence type="ECO:0000313" key="8">
    <source>
        <dbReference type="Proteomes" id="UP000663499"/>
    </source>
</evidence>
<dbReference type="GO" id="GO:0008273">
    <property type="term" value="F:calcium, potassium:sodium antiporter activity"/>
    <property type="evidence" value="ECO:0007669"/>
    <property type="project" value="TreeGrafter"/>
</dbReference>
<evidence type="ECO:0000256" key="4">
    <source>
        <dbReference type="ARBA" id="ARBA00023136"/>
    </source>
</evidence>
<dbReference type="Proteomes" id="UP000663499">
    <property type="component" value="Chromosome"/>
</dbReference>
<comment type="subcellular location">
    <subcellularLocation>
        <location evidence="1">Membrane</location>
        <topology evidence="1">Multi-pass membrane protein</topology>
    </subcellularLocation>
</comment>
<keyword evidence="3 5" id="KW-1133">Transmembrane helix</keyword>
<feature type="transmembrane region" description="Helical" evidence="5">
    <location>
        <begin position="271"/>
        <end position="288"/>
    </location>
</feature>
<evidence type="ECO:0000256" key="3">
    <source>
        <dbReference type="ARBA" id="ARBA00022989"/>
    </source>
</evidence>
<accession>A0A974XP67</accession>
<feature type="transmembrane region" description="Helical" evidence="5">
    <location>
        <begin position="105"/>
        <end position="124"/>
    </location>
</feature>
<evidence type="ECO:0000313" key="7">
    <source>
        <dbReference type="EMBL" id="QSX09466.1"/>
    </source>
</evidence>
<dbReference type="Pfam" id="PF01699">
    <property type="entry name" value="Na_Ca_ex"/>
    <property type="match status" value="2"/>
</dbReference>
<evidence type="ECO:0000256" key="5">
    <source>
        <dbReference type="SAM" id="Phobius"/>
    </source>
</evidence>
<keyword evidence="8" id="KW-1185">Reference proteome</keyword>
<feature type="transmembrane region" description="Helical" evidence="5">
    <location>
        <begin position="72"/>
        <end position="93"/>
    </location>
</feature>
<feature type="transmembrane region" description="Helical" evidence="5">
    <location>
        <begin position="171"/>
        <end position="194"/>
    </location>
</feature>
<dbReference type="InterPro" id="IPR004481">
    <property type="entry name" value="K/Na/Ca-exchanger"/>
</dbReference>